<accession>A0A4S9DCE0</accession>
<organism evidence="14">
    <name type="scientific">Aureobasidium pullulans</name>
    <name type="common">Black yeast</name>
    <name type="synonym">Pullularia pullulans</name>
    <dbReference type="NCBI Taxonomy" id="5580"/>
    <lineage>
        <taxon>Eukaryota</taxon>
        <taxon>Fungi</taxon>
        <taxon>Dikarya</taxon>
        <taxon>Ascomycota</taxon>
        <taxon>Pezizomycotina</taxon>
        <taxon>Dothideomycetes</taxon>
        <taxon>Dothideomycetidae</taxon>
        <taxon>Dothideales</taxon>
        <taxon>Saccotheciaceae</taxon>
        <taxon>Aureobasidium</taxon>
    </lineage>
</organism>
<feature type="signal peptide" evidence="10">
    <location>
        <begin position="1"/>
        <end position="20"/>
    </location>
</feature>
<feature type="domain" description="Plastocyanin-like" evidence="13">
    <location>
        <begin position="147"/>
        <end position="263"/>
    </location>
</feature>
<comment type="catalytic activity">
    <reaction evidence="1">
        <text>4 hydroquinone + O2 = 4 benzosemiquinone + 2 H2O</text>
        <dbReference type="Rhea" id="RHEA:11276"/>
        <dbReference type="ChEBI" id="CHEBI:15377"/>
        <dbReference type="ChEBI" id="CHEBI:15379"/>
        <dbReference type="ChEBI" id="CHEBI:17594"/>
        <dbReference type="ChEBI" id="CHEBI:17977"/>
        <dbReference type="EC" id="1.10.3.2"/>
    </reaction>
</comment>
<dbReference type="EMBL" id="QZAS01000001">
    <property type="protein sequence ID" value="THX18092.1"/>
    <property type="molecule type" value="Genomic_DNA"/>
</dbReference>
<keyword evidence="8" id="KW-0325">Glycoprotein</keyword>
<dbReference type="InterPro" id="IPR001117">
    <property type="entry name" value="Cu-oxidase_2nd"/>
</dbReference>
<dbReference type="Pfam" id="PF07731">
    <property type="entry name" value="Cu-oxidase_2"/>
    <property type="match status" value="1"/>
</dbReference>
<reference evidence="14" key="1">
    <citation type="submission" date="2018-10" db="EMBL/GenBank/DDBJ databases">
        <title>Fifty Aureobasidium pullulans genomes reveal a recombining polyextremotolerant generalist.</title>
        <authorList>
            <person name="Gostincar C."/>
            <person name="Turk M."/>
            <person name="Zajc J."/>
            <person name="Gunde-Cimerman N."/>
        </authorList>
    </citation>
    <scope>NUCLEOTIDE SEQUENCE [LARGE SCALE GENOMIC DNA]</scope>
    <source>
        <strain evidence="14">EXF-10085</strain>
    </source>
</reference>
<evidence type="ECO:0000256" key="8">
    <source>
        <dbReference type="ARBA" id="ARBA00023180"/>
    </source>
</evidence>
<comment type="similarity">
    <text evidence="3">Belongs to the multicopper oxidase family.</text>
</comment>
<proteinExistence type="inferred from homology"/>
<keyword evidence="6" id="KW-0560">Oxidoreductase</keyword>
<dbReference type="Gene3D" id="2.60.40.420">
    <property type="entry name" value="Cupredoxins - blue copper proteins"/>
    <property type="match status" value="3"/>
</dbReference>
<dbReference type="GO" id="GO:0052716">
    <property type="term" value="F:hydroquinone:oxygen oxidoreductase activity"/>
    <property type="evidence" value="ECO:0007669"/>
    <property type="project" value="UniProtKB-EC"/>
</dbReference>
<evidence type="ECO:0000256" key="7">
    <source>
        <dbReference type="ARBA" id="ARBA00023008"/>
    </source>
</evidence>
<evidence type="ECO:0000256" key="2">
    <source>
        <dbReference type="ARBA" id="ARBA00001935"/>
    </source>
</evidence>
<comment type="caution">
    <text evidence="14">The sequence shown here is derived from an EMBL/GenBank/DDBJ whole genome shotgun (WGS) entry which is preliminary data.</text>
</comment>
<dbReference type="InterPro" id="IPR045087">
    <property type="entry name" value="Cu-oxidase_fam"/>
</dbReference>
<name>A0A4S9DCE0_AURPU</name>
<evidence type="ECO:0000256" key="4">
    <source>
        <dbReference type="ARBA" id="ARBA00012297"/>
    </source>
</evidence>
<dbReference type="PANTHER" id="PTHR11709">
    <property type="entry name" value="MULTI-COPPER OXIDASE"/>
    <property type="match status" value="1"/>
</dbReference>
<dbReference type="CDD" id="cd13901">
    <property type="entry name" value="CuRO_3_MaLCC_like"/>
    <property type="match status" value="1"/>
</dbReference>
<dbReference type="InterPro" id="IPR033138">
    <property type="entry name" value="Cu_oxidase_CS"/>
</dbReference>
<dbReference type="Pfam" id="PF07732">
    <property type="entry name" value="Cu-oxidase_3"/>
    <property type="match status" value="1"/>
</dbReference>
<dbReference type="InterPro" id="IPR011707">
    <property type="entry name" value="Cu-oxidase-like_N"/>
</dbReference>
<keyword evidence="5" id="KW-0479">Metal-binding</keyword>
<evidence type="ECO:0000259" key="12">
    <source>
        <dbReference type="Pfam" id="PF07731"/>
    </source>
</evidence>
<evidence type="ECO:0000256" key="6">
    <source>
        <dbReference type="ARBA" id="ARBA00023002"/>
    </source>
</evidence>
<keyword evidence="7" id="KW-0186">Copper</keyword>
<feature type="chain" id="PRO_5020401391" description="laccase" evidence="10">
    <location>
        <begin position="21"/>
        <end position="670"/>
    </location>
</feature>
<dbReference type="FunFam" id="2.60.40.420:FF:000045">
    <property type="entry name" value="Laccase 2"/>
    <property type="match status" value="1"/>
</dbReference>
<dbReference type="AlphaFoldDB" id="A0A4S9DCE0"/>
<dbReference type="PROSITE" id="PS00080">
    <property type="entry name" value="MULTICOPPER_OXIDASE2"/>
    <property type="match status" value="1"/>
</dbReference>
<keyword evidence="10" id="KW-0732">Signal</keyword>
<evidence type="ECO:0000256" key="3">
    <source>
        <dbReference type="ARBA" id="ARBA00010609"/>
    </source>
</evidence>
<feature type="domain" description="Plastocyanin-like" evidence="12">
    <location>
        <begin position="499"/>
        <end position="636"/>
    </location>
</feature>
<dbReference type="GO" id="GO:0005507">
    <property type="term" value="F:copper ion binding"/>
    <property type="evidence" value="ECO:0007669"/>
    <property type="project" value="InterPro"/>
</dbReference>
<evidence type="ECO:0000259" key="13">
    <source>
        <dbReference type="Pfam" id="PF07732"/>
    </source>
</evidence>
<sequence>MHFQKLSGLCLLAFASVSWADAVPEGRYLWGADRMGKMVRRATTKASTKSTKASTSSVKASSTSSVKASSTSSASSKTSSATVISVSSSTPASSVSSASSSTSLVADAACTNGPNSRQCWSGGYSIKTDFDLKHPTTGDTVTYNLEITNTTCNFDGNGDMQCYLINNQFPGPTITANWGDQIVVNVKNSLQNNGTGIHWHGIRQLNSMGSDGVGGLTECPIPPGASRTYSFQATQFGTSWYHSHHSSQYGMGITGQIVINGPASSNYDIDLGPLPINDLYYGLANNVNEVTLHNLQQNLPPPDGSNILVNGKGKSANGGSYSQMTLTPGKRHRLRLINTSVDNAIRVKLDGHNFTVMSADFIPIKPITGQNWLLLAVGQRYDVVFTASQGSGNYFFRAEVATDCFSGNTGKGRALFTYSGTTAAEPTDSNEAAPTNGCTELNTVPYWTQAVDQSQYASQVQTLNTGVAPGLTTNGQNFALWNLDTRAMMVNWDKPTAEYVFEGNTSYPDPYAVLEIPTEGTWTYWLIQMGQQNPPLPRTFHNLPGQIVFVLIELCLDPIHLHGHDFFVLGSGAGVFDASTAVLNFANPPRRDTSILPGLGWLLISFPANNPGIWLMHCHIAWHISEGLGVQFIEAKNSIVMPDKTAFNSQCDAWRSYSKNMLYPQIDSGL</sequence>
<dbReference type="EC" id="1.10.3.2" evidence="4"/>
<dbReference type="InterPro" id="IPR002355">
    <property type="entry name" value="Cu_oxidase_Cu_BS"/>
</dbReference>
<dbReference type="SUPFAM" id="SSF49503">
    <property type="entry name" value="Cupredoxins"/>
    <property type="match status" value="3"/>
</dbReference>
<dbReference type="FunFam" id="2.60.40.420:FF:000021">
    <property type="entry name" value="Extracellular dihydrogeodin oxidase/laccase"/>
    <property type="match status" value="1"/>
</dbReference>
<evidence type="ECO:0000256" key="5">
    <source>
        <dbReference type="ARBA" id="ARBA00022723"/>
    </source>
</evidence>
<evidence type="ECO:0000313" key="14">
    <source>
        <dbReference type="EMBL" id="THX18092.1"/>
    </source>
</evidence>
<dbReference type="Pfam" id="PF00394">
    <property type="entry name" value="Cu-oxidase"/>
    <property type="match status" value="1"/>
</dbReference>
<gene>
    <name evidence="14" type="ORF">D6D13_00083</name>
</gene>
<dbReference type="InterPro" id="IPR011706">
    <property type="entry name" value="Cu-oxidase_C"/>
</dbReference>
<dbReference type="CDD" id="cd13854">
    <property type="entry name" value="CuRO_1_MaLCC_like"/>
    <property type="match status" value="1"/>
</dbReference>
<evidence type="ECO:0000256" key="10">
    <source>
        <dbReference type="SAM" id="SignalP"/>
    </source>
</evidence>
<feature type="domain" description="Plastocyanin-like" evidence="11">
    <location>
        <begin position="275"/>
        <end position="420"/>
    </location>
</feature>
<evidence type="ECO:0000256" key="1">
    <source>
        <dbReference type="ARBA" id="ARBA00000349"/>
    </source>
</evidence>
<keyword evidence="9" id="KW-0439">Lignin degradation</keyword>
<dbReference type="PROSITE" id="PS00079">
    <property type="entry name" value="MULTICOPPER_OXIDASE1"/>
    <property type="match status" value="1"/>
</dbReference>
<dbReference type="GO" id="GO:0046274">
    <property type="term" value="P:lignin catabolic process"/>
    <property type="evidence" value="ECO:0007669"/>
    <property type="project" value="UniProtKB-KW"/>
</dbReference>
<evidence type="ECO:0000256" key="9">
    <source>
        <dbReference type="ARBA" id="ARBA00023185"/>
    </source>
</evidence>
<dbReference type="PANTHER" id="PTHR11709:SF87">
    <property type="entry name" value="LACCASE"/>
    <property type="match status" value="1"/>
</dbReference>
<protein>
    <recommendedName>
        <fullName evidence="4">laccase</fullName>
        <ecNumber evidence="4">1.10.3.2</ecNumber>
    </recommendedName>
</protein>
<dbReference type="InterPro" id="IPR008972">
    <property type="entry name" value="Cupredoxin"/>
</dbReference>
<evidence type="ECO:0000259" key="11">
    <source>
        <dbReference type="Pfam" id="PF00394"/>
    </source>
</evidence>
<comment type="cofactor">
    <cofactor evidence="2">
        <name>Cu cation</name>
        <dbReference type="ChEBI" id="CHEBI:23378"/>
    </cofactor>
</comment>